<sequence>MKRILLLLLFFNLYFLNHTQANPLNDFDVEKWSEETGKIEALKHTEKKWSKKIKKHAAEQNAIKFIPLFKAIIVVESDGKSKKENKNTGAIGLMGITPIASKEVGETAKNLLDPDKNIRIGIKFFRQMSKKFDHDLESTLAAYNSGETDVRNSLEKTGKLSNLQETREYIIKVLYIAKKAGFKI</sequence>
<dbReference type="InterPro" id="IPR023346">
    <property type="entry name" value="Lysozyme-like_dom_sf"/>
</dbReference>
<dbReference type="SUPFAM" id="SSF53955">
    <property type="entry name" value="Lysozyme-like"/>
    <property type="match status" value="1"/>
</dbReference>
<comment type="caution">
    <text evidence="3">The sequence shown here is derived from an EMBL/GenBank/DDBJ whole genome shotgun (WGS) entry which is preliminary data.</text>
</comment>
<gene>
    <name evidence="3" type="ORF">A2531_06815</name>
</gene>
<dbReference type="PANTHER" id="PTHR37423:SF2">
    <property type="entry name" value="MEMBRANE-BOUND LYTIC MUREIN TRANSGLYCOSYLASE C"/>
    <property type="match status" value="1"/>
</dbReference>
<proteinExistence type="predicted"/>
<accession>A0A1F5TPP1</accession>
<dbReference type="PANTHER" id="PTHR37423">
    <property type="entry name" value="SOLUBLE LYTIC MUREIN TRANSGLYCOSYLASE-RELATED"/>
    <property type="match status" value="1"/>
</dbReference>
<dbReference type="Gene3D" id="1.10.530.10">
    <property type="match status" value="1"/>
</dbReference>
<evidence type="ECO:0000313" key="3">
    <source>
        <dbReference type="EMBL" id="OGF40798.1"/>
    </source>
</evidence>
<dbReference type="CDD" id="cd00254">
    <property type="entry name" value="LT-like"/>
    <property type="match status" value="1"/>
</dbReference>
<name>A0A1F5TPP1_9BACT</name>
<protein>
    <recommendedName>
        <fullName evidence="2">Transglycosylase SLT domain-containing protein</fullName>
    </recommendedName>
</protein>
<reference evidence="3 4" key="1">
    <citation type="journal article" date="2016" name="Nat. Commun.">
        <title>Thousands of microbial genomes shed light on interconnected biogeochemical processes in an aquifer system.</title>
        <authorList>
            <person name="Anantharaman K."/>
            <person name="Brown C.T."/>
            <person name="Hug L.A."/>
            <person name="Sharon I."/>
            <person name="Castelle C.J."/>
            <person name="Probst A.J."/>
            <person name="Thomas B.C."/>
            <person name="Singh A."/>
            <person name="Wilkins M.J."/>
            <person name="Karaoz U."/>
            <person name="Brodie E.L."/>
            <person name="Williams K.H."/>
            <person name="Hubbard S.S."/>
            <person name="Banfield J.F."/>
        </authorList>
    </citation>
    <scope>NUCLEOTIDE SEQUENCE [LARGE SCALE GENOMIC DNA]</scope>
</reference>
<feature type="domain" description="Transglycosylase SLT" evidence="2">
    <location>
        <begin position="67"/>
        <end position="160"/>
    </location>
</feature>
<dbReference type="EMBL" id="MFGO01000020">
    <property type="protein sequence ID" value="OGF40798.1"/>
    <property type="molecule type" value="Genomic_DNA"/>
</dbReference>
<evidence type="ECO:0000259" key="2">
    <source>
        <dbReference type="Pfam" id="PF01464"/>
    </source>
</evidence>
<evidence type="ECO:0000256" key="1">
    <source>
        <dbReference type="SAM" id="SignalP"/>
    </source>
</evidence>
<feature type="chain" id="PRO_5009521403" description="Transglycosylase SLT domain-containing protein" evidence="1">
    <location>
        <begin position="22"/>
        <end position="184"/>
    </location>
</feature>
<organism evidence="3 4">
    <name type="scientific">Candidatus Falkowbacteria bacterium RIFOXYD2_FULL_34_120</name>
    <dbReference type="NCBI Taxonomy" id="1798007"/>
    <lineage>
        <taxon>Bacteria</taxon>
        <taxon>Candidatus Falkowiibacteriota</taxon>
    </lineage>
</organism>
<feature type="signal peptide" evidence="1">
    <location>
        <begin position="1"/>
        <end position="21"/>
    </location>
</feature>
<dbReference type="InterPro" id="IPR008258">
    <property type="entry name" value="Transglycosylase_SLT_dom_1"/>
</dbReference>
<keyword evidence="1" id="KW-0732">Signal</keyword>
<dbReference type="Pfam" id="PF01464">
    <property type="entry name" value="SLT"/>
    <property type="match status" value="1"/>
</dbReference>
<evidence type="ECO:0000313" key="4">
    <source>
        <dbReference type="Proteomes" id="UP000177579"/>
    </source>
</evidence>
<dbReference type="Proteomes" id="UP000177579">
    <property type="component" value="Unassembled WGS sequence"/>
</dbReference>
<dbReference type="AlphaFoldDB" id="A0A1F5TPP1"/>